<evidence type="ECO:0000256" key="5">
    <source>
        <dbReference type="ARBA" id="ARBA00022670"/>
    </source>
</evidence>
<keyword evidence="6 7" id="KW-0378">Hydrolase</keyword>
<dbReference type="PROSITE" id="PS00631">
    <property type="entry name" value="CYTOSOL_AP"/>
    <property type="match status" value="1"/>
</dbReference>
<evidence type="ECO:0000313" key="10">
    <source>
        <dbReference type="Proteomes" id="UP000231263"/>
    </source>
</evidence>
<dbReference type="NCBIfam" id="NF002073">
    <property type="entry name" value="PRK00913.1-2"/>
    <property type="match status" value="1"/>
</dbReference>
<evidence type="ECO:0000256" key="2">
    <source>
        <dbReference type="ARBA" id="ARBA00000967"/>
    </source>
</evidence>
<organism evidence="9 10">
    <name type="scientific">Candidatus Uhrbacteria bacterium CG_4_9_14_3_um_filter_41_35</name>
    <dbReference type="NCBI Taxonomy" id="1975034"/>
    <lineage>
        <taxon>Bacteria</taxon>
        <taxon>Candidatus Uhriibacteriota</taxon>
    </lineage>
</organism>
<comment type="function">
    <text evidence="7">Presumably involved in the processing and regular turnover of intracellular proteins. Catalyzes the removal of unsubstituted N-terminal amino acids from various peptides.</text>
</comment>
<dbReference type="HAMAP" id="MF_00181">
    <property type="entry name" value="Cytosol_peptidase_M17"/>
    <property type="match status" value="1"/>
</dbReference>
<dbReference type="PANTHER" id="PTHR11963">
    <property type="entry name" value="LEUCINE AMINOPEPTIDASE-RELATED"/>
    <property type="match status" value="1"/>
</dbReference>
<feature type="active site" evidence="7">
    <location>
        <position position="353"/>
    </location>
</feature>
<feature type="binding site" evidence="7">
    <location>
        <position position="351"/>
    </location>
    <ligand>
        <name>Mn(2+)</name>
        <dbReference type="ChEBI" id="CHEBI:29035"/>
        <label>1</label>
    </ligand>
</feature>
<evidence type="ECO:0000256" key="7">
    <source>
        <dbReference type="HAMAP-Rule" id="MF_00181"/>
    </source>
</evidence>
<feature type="binding site" evidence="7">
    <location>
        <position position="267"/>
    </location>
    <ligand>
        <name>Mn(2+)</name>
        <dbReference type="ChEBI" id="CHEBI:29035"/>
        <label>2</label>
    </ligand>
</feature>
<keyword evidence="7" id="KW-0464">Manganese</keyword>
<evidence type="ECO:0000256" key="4">
    <source>
        <dbReference type="ARBA" id="ARBA00022438"/>
    </source>
</evidence>
<dbReference type="GO" id="GO:0070006">
    <property type="term" value="F:metalloaminopeptidase activity"/>
    <property type="evidence" value="ECO:0007669"/>
    <property type="project" value="InterPro"/>
</dbReference>
<dbReference type="PRINTS" id="PR00481">
    <property type="entry name" value="LAMNOPPTDASE"/>
</dbReference>
<feature type="binding site" evidence="7">
    <location>
        <position position="272"/>
    </location>
    <ligand>
        <name>Mn(2+)</name>
        <dbReference type="ChEBI" id="CHEBI:29035"/>
        <label>1</label>
    </ligand>
</feature>
<dbReference type="EMBL" id="PFWT01000009">
    <property type="protein sequence ID" value="PJA46525.1"/>
    <property type="molecule type" value="Genomic_DNA"/>
</dbReference>
<dbReference type="GO" id="GO:0030145">
    <property type="term" value="F:manganese ion binding"/>
    <property type="evidence" value="ECO:0007669"/>
    <property type="project" value="UniProtKB-UniRule"/>
</dbReference>
<dbReference type="SUPFAM" id="SSF52949">
    <property type="entry name" value="Macro domain-like"/>
    <property type="match status" value="1"/>
</dbReference>
<protein>
    <recommendedName>
        <fullName evidence="7">Probable cytosol aminopeptidase</fullName>
        <ecNumber evidence="7">3.4.11.1</ecNumber>
    </recommendedName>
    <alternativeName>
        <fullName evidence="7">Leucine aminopeptidase</fullName>
        <shortName evidence="7">LAP</shortName>
        <ecNumber evidence="7">3.4.11.10</ecNumber>
    </alternativeName>
    <alternativeName>
        <fullName evidence="7">Leucyl aminopeptidase</fullName>
    </alternativeName>
</protein>
<sequence length="500" mass="53767">MEILVQKGDILEVATDLLVVGAYESELLHDPFTERLNELLGGKMTKMAKAQEFEAKLGQTLIFAAPDKMDMEYVMVVGLGELKSSVVEAARLASGTAVQMAKKMGLRKIAIEFFGEDHEEFSAKNTAEAMTEALLLADYQFNVYKKRKGVSIKEVIIVAEDGRDARSAEKGIEKGRICVDGTTVARDLVNTPGQDMTPTRLAEAAEEISRISGETVKVEIFDRAQVEKMGMGAYLAVAQGADSELKFIHLTYTPTVDYKKTVAVVGKGVTFDSGGLSLKPGSSMETMKCDMAGAATVLGLFTALGRLQPKVAVHGIIAACENMPSGRAIRPGDIVKSANGKTIEILNTDAEGRLTLADALHYAQKFEPDYLVDLATLTGAIVVGLGEEIAGVFSNDNVLSNKLVKAGEETGEDMCALPLHSAYKKLIQSEVADIQNTSTSRYGGSITAALFLSEFINSSQKWAHIDIAGPAFAERPMNSYTGLGGTGFGVRTLIRWIEEL</sequence>
<dbReference type="AlphaFoldDB" id="A0A2M7XF90"/>
<dbReference type="GO" id="GO:0005737">
    <property type="term" value="C:cytoplasm"/>
    <property type="evidence" value="ECO:0007669"/>
    <property type="project" value="UniProtKB-SubCell"/>
</dbReference>
<dbReference type="SUPFAM" id="SSF53187">
    <property type="entry name" value="Zn-dependent exopeptidases"/>
    <property type="match status" value="1"/>
</dbReference>
<dbReference type="Gene3D" id="3.40.630.10">
    <property type="entry name" value="Zn peptidases"/>
    <property type="match status" value="1"/>
</dbReference>
<dbReference type="NCBIfam" id="NF002076">
    <property type="entry name" value="PRK00913.2-3"/>
    <property type="match status" value="1"/>
</dbReference>
<reference evidence="10" key="1">
    <citation type="submission" date="2017-09" db="EMBL/GenBank/DDBJ databases">
        <title>Depth-based differentiation of microbial function through sediment-hosted aquifers and enrichment of novel symbionts in the deep terrestrial subsurface.</title>
        <authorList>
            <person name="Probst A.J."/>
            <person name="Ladd B."/>
            <person name="Jarett J.K."/>
            <person name="Geller-Mcgrath D.E."/>
            <person name="Sieber C.M.K."/>
            <person name="Emerson J.B."/>
            <person name="Anantharaman K."/>
            <person name="Thomas B.C."/>
            <person name="Malmstrom R."/>
            <person name="Stieglmeier M."/>
            <person name="Klingl A."/>
            <person name="Woyke T."/>
            <person name="Ryan C.M."/>
            <person name="Banfield J.F."/>
        </authorList>
    </citation>
    <scope>NUCLEOTIDE SEQUENCE [LARGE SCALE GENOMIC DNA]</scope>
</reference>
<feature type="binding site" evidence="7">
    <location>
        <position position="351"/>
    </location>
    <ligand>
        <name>Mn(2+)</name>
        <dbReference type="ChEBI" id="CHEBI:29035"/>
        <label>2</label>
    </ligand>
</feature>
<feature type="domain" description="Cytosol aminopeptidase" evidence="8">
    <location>
        <begin position="347"/>
        <end position="354"/>
    </location>
</feature>
<keyword evidence="7" id="KW-0479">Metal-binding</keyword>
<evidence type="ECO:0000256" key="3">
    <source>
        <dbReference type="ARBA" id="ARBA00009528"/>
    </source>
</evidence>
<evidence type="ECO:0000256" key="6">
    <source>
        <dbReference type="ARBA" id="ARBA00022801"/>
    </source>
</evidence>
<comment type="similarity">
    <text evidence="3 7">Belongs to the peptidase M17 family.</text>
</comment>
<dbReference type="Pfam" id="PF02789">
    <property type="entry name" value="Peptidase_M17_N"/>
    <property type="match status" value="1"/>
</dbReference>
<comment type="subcellular location">
    <subcellularLocation>
        <location evidence="7">Cytoplasm</location>
    </subcellularLocation>
</comment>
<dbReference type="Proteomes" id="UP000231263">
    <property type="component" value="Unassembled WGS sequence"/>
</dbReference>
<dbReference type="EC" id="3.4.11.1" evidence="7"/>
<comment type="catalytic activity">
    <reaction evidence="1 7">
        <text>Release of an N-terminal amino acid, Xaa-|-Yaa-, in which Xaa is preferably Leu, but may be other amino acids including Pro although not Arg or Lys, and Yaa may be Pro. Amino acid amides and methyl esters are also readily hydrolyzed, but rates on arylamides are exceedingly low.</text>
        <dbReference type="EC" id="3.4.11.1"/>
    </reaction>
</comment>
<keyword evidence="4 7" id="KW-0031">Aminopeptidase</keyword>
<dbReference type="Gene3D" id="3.40.220.10">
    <property type="entry name" value="Leucine Aminopeptidase, subunit E, domain 1"/>
    <property type="match status" value="1"/>
</dbReference>
<accession>A0A2M7XF90</accession>
<gene>
    <name evidence="7" type="primary">pepA</name>
    <name evidence="9" type="ORF">CO173_02045</name>
</gene>
<dbReference type="PANTHER" id="PTHR11963:SF23">
    <property type="entry name" value="CYTOSOL AMINOPEPTIDASE"/>
    <property type="match status" value="1"/>
</dbReference>
<dbReference type="InterPro" id="IPR023042">
    <property type="entry name" value="Peptidase_M17_leu_NH2_pept"/>
</dbReference>
<feature type="active site" evidence="7">
    <location>
        <position position="279"/>
    </location>
</feature>
<proteinExistence type="inferred from homology"/>
<dbReference type="CDD" id="cd00433">
    <property type="entry name" value="Peptidase_M17"/>
    <property type="match status" value="1"/>
</dbReference>
<name>A0A2M7XF90_9BACT</name>
<evidence type="ECO:0000313" key="9">
    <source>
        <dbReference type="EMBL" id="PJA46525.1"/>
    </source>
</evidence>
<dbReference type="InterPro" id="IPR011356">
    <property type="entry name" value="Leucine_aapep/pepB"/>
</dbReference>
<dbReference type="NCBIfam" id="NF002074">
    <property type="entry name" value="PRK00913.1-4"/>
    <property type="match status" value="1"/>
</dbReference>
<dbReference type="InterPro" id="IPR008283">
    <property type="entry name" value="Peptidase_M17_N"/>
</dbReference>
<dbReference type="InterPro" id="IPR000819">
    <property type="entry name" value="Peptidase_M17_C"/>
</dbReference>
<evidence type="ECO:0000259" key="8">
    <source>
        <dbReference type="PROSITE" id="PS00631"/>
    </source>
</evidence>
<dbReference type="InterPro" id="IPR043472">
    <property type="entry name" value="Macro_dom-like"/>
</dbReference>
<dbReference type="NCBIfam" id="NF002083">
    <property type="entry name" value="PRK00913.3-5"/>
    <property type="match status" value="1"/>
</dbReference>
<feature type="binding site" evidence="7">
    <location>
        <position position="349"/>
    </location>
    <ligand>
        <name>Mn(2+)</name>
        <dbReference type="ChEBI" id="CHEBI:29035"/>
        <label>1</label>
    </ligand>
</feature>
<comment type="caution">
    <text evidence="9">The sequence shown here is derived from an EMBL/GenBank/DDBJ whole genome shotgun (WGS) entry which is preliminary data.</text>
</comment>
<comment type="cofactor">
    <cofactor evidence="7">
        <name>Mn(2+)</name>
        <dbReference type="ChEBI" id="CHEBI:29035"/>
    </cofactor>
    <text evidence="7">Binds 2 manganese ions per subunit.</text>
</comment>
<dbReference type="EC" id="3.4.11.10" evidence="7"/>
<dbReference type="Pfam" id="PF00883">
    <property type="entry name" value="Peptidase_M17"/>
    <property type="match status" value="1"/>
</dbReference>
<dbReference type="GO" id="GO:0006508">
    <property type="term" value="P:proteolysis"/>
    <property type="evidence" value="ECO:0007669"/>
    <property type="project" value="UniProtKB-KW"/>
</dbReference>
<evidence type="ECO:0000256" key="1">
    <source>
        <dbReference type="ARBA" id="ARBA00000135"/>
    </source>
</evidence>
<keyword evidence="5 7" id="KW-0645">Protease</keyword>
<comment type="catalytic activity">
    <reaction evidence="2 7">
        <text>Release of an N-terminal amino acid, preferentially leucine, but not glutamic or aspartic acids.</text>
        <dbReference type="EC" id="3.4.11.10"/>
    </reaction>
</comment>
<feature type="binding site" evidence="7">
    <location>
        <position position="272"/>
    </location>
    <ligand>
        <name>Mn(2+)</name>
        <dbReference type="ChEBI" id="CHEBI:29035"/>
        <label>2</label>
    </ligand>
</feature>
<keyword evidence="7" id="KW-0963">Cytoplasm</keyword>
<feature type="binding site" evidence="7">
    <location>
        <position position="290"/>
    </location>
    <ligand>
        <name>Mn(2+)</name>
        <dbReference type="ChEBI" id="CHEBI:29035"/>
        <label>2</label>
    </ligand>
</feature>